<keyword evidence="3" id="KW-1185">Reference proteome</keyword>
<dbReference type="PANTHER" id="PTHR42899">
    <property type="entry name" value="SPERMATOGENESIS-ASSOCIATED PROTEIN 20"/>
    <property type="match status" value="1"/>
</dbReference>
<name>A0A1M4V3K4_9FLAO</name>
<evidence type="ECO:0000313" key="2">
    <source>
        <dbReference type="EMBL" id="SHE63554.1"/>
    </source>
</evidence>
<sequence length="670" mass="76616">MNLLHKASSPYLLQHRDNPVHWREWNAESLALAKKENKPLLISIGYAACHWCHVMAHESFEDQEVAEVMNAHFICIKVDREERPDIDQIYMDAAQILTGRGGWPLNAFAFPDGKPFYAATYFPKENWLKVLKNVAKAYDTQQEQLKDTALKLTRGIQDIDRLDFTENDQDITFSKTDYQDLFGSWQRFFDSKYGGFKGAPKFAMPSSWQFLLQYHELTQNKEALEQCLNLLDHMIAGGIYDQIHGGFARYSVDERWFAPHFEKMLYDNAQMISLLANAYKITQKPSYEIAIEQSLDFVDNWLSDTNGGFYSAVDADSEGREGAFYTYSYNELEEALTSDEFEIAKSYFNLKQKGNWEEGQNILYTAQSISKIAEEYNLSENELVGKLNLIRSKIKTLSNSKPRPEIDTKILCSWNAMMLKAYVDAYQALGHQAYLDQAEANAAFIQKELLSENQQLFRNFKDGQSSITGFLEDYAWLSLALISLYEATLTVSYLELAKQLVDKSITDFYDADLGLFYYTSTEAEALIARKIEVNDNVIPSSNSVMLQALFKLHKFYNASSYKHIVQKMLAKVSPKLHKSGPYLAHWAIVVGYLTHPFAEVVTCGSDYAQKHKSLLQHYNPNAIFLGGTTEDLALMKDKTDYNQIFVCVDQSCQQPANTVEEALTQLKALY</sequence>
<dbReference type="GO" id="GO:0005975">
    <property type="term" value="P:carbohydrate metabolic process"/>
    <property type="evidence" value="ECO:0007669"/>
    <property type="project" value="InterPro"/>
</dbReference>
<dbReference type="AlphaFoldDB" id="A0A1M4V3K4"/>
<dbReference type="Pfam" id="PF03190">
    <property type="entry name" value="Thioredox_DsbH"/>
    <property type="match status" value="1"/>
</dbReference>
<protein>
    <recommendedName>
        <fullName evidence="1">Spermatogenesis-associated protein 20-like TRX domain-containing protein</fullName>
    </recommendedName>
</protein>
<dbReference type="STRING" id="1155689.SAMN05444278_103229"/>
<dbReference type="PIRSF" id="PIRSF006402">
    <property type="entry name" value="UCP006402_thioredoxin"/>
    <property type="match status" value="1"/>
</dbReference>
<reference evidence="2 3" key="1">
    <citation type="submission" date="2016-11" db="EMBL/GenBank/DDBJ databases">
        <authorList>
            <person name="Jaros S."/>
            <person name="Januszkiewicz K."/>
            <person name="Wedrychowicz H."/>
        </authorList>
    </citation>
    <scope>NUCLEOTIDE SEQUENCE [LARGE SCALE GENOMIC DNA]</scope>
    <source>
        <strain evidence="2 3">DSM 25661</strain>
    </source>
</reference>
<accession>A0A1M4V3K4</accession>
<dbReference type="PANTHER" id="PTHR42899:SF1">
    <property type="entry name" value="SPERMATOGENESIS-ASSOCIATED PROTEIN 20"/>
    <property type="match status" value="1"/>
</dbReference>
<dbReference type="Proteomes" id="UP000184462">
    <property type="component" value="Unassembled WGS sequence"/>
</dbReference>
<dbReference type="EMBL" id="FQTW01000003">
    <property type="protein sequence ID" value="SHE63554.1"/>
    <property type="molecule type" value="Genomic_DNA"/>
</dbReference>
<dbReference type="InterPro" id="IPR008928">
    <property type="entry name" value="6-hairpin_glycosidase_sf"/>
</dbReference>
<dbReference type="CDD" id="cd02955">
    <property type="entry name" value="SSP411"/>
    <property type="match status" value="1"/>
</dbReference>
<gene>
    <name evidence="2" type="ORF">SAMN05444278_103229</name>
</gene>
<dbReference type="SUPFAM" id="SSF48208">
    <property type="entry name" value="Six-hairpin glycosidases"/>
    <property type="match status" value="1"/>
</dbReference>
<proteinExistence type="predicted"/>
<dbReference type="Gene3D" id="1.50.10.20">
    <property type="match status" value="1"/>
</dbReference>
<evidence type="ECO:0000259" key="1">
    <source>
        <dbReference type="Pfam" id="PF03190"/>
    </source>
</evidence>
<dbReference type="InterPro" id="IPR004879">
    <property type="entry name" value="Ssp411-like_TRX"/>
</dbReference>
<dbReference type="SUPFAM" id="SSF52833">
    <property type="entry name" value="Thioredoxin-like"/>
    <property type="match status" value="1"/>
</dbReference>
<feature type="domain" description="Spermatogenesis-associated protein 20-like TRX" evidence="1">
    <location>
        <begin position="2"/>
        <end position="155"/>
    </location>
</feature>
<dbReference type="InterPro" id="IPR012341">
    <property type="entry name" value="6hp_glycosidase-like_sf"/>
</dbReference>
<organism evidence="2 3">
    <name type="scientific">Psychroflexus salarius</name>
    <dbReference type="NCBI Taxonomy" id="1155689"/>
    <lineage>
        <taxon>Bacteria</taxon>
        <taxon>Pseudomonadati</taxon>
        <taxon>Bacteroidota</taxon>
        <taxon>Flavobacteriia</taxon>
        <taxon>Flavobacteriales</taxon>
        <taxon>Flavobacteriaceae</taxon>
        <taxon>Psychroflexus</taxon>
    </lineage>
</organism>
<dbReference type="RefSeq" id="WP_234949765.1">
    <property type="nucleotide sequence ID" value="NZ_FQTW01000003.1"/>
</dbReference>
<dbReference type="Gene3D" id="1.50.10.10">
    <property type="match status" value="1"/>
</dbReference>
<dbReference type="InterPro" id="IPR024705">
    <property type="entry name" value="Ssp411"/>
</dbReference>
<dbReference type="Gene3D" id="3.40.30.10">
    <property type="entry name" value="Glutaredoxin"/>
    <property type="match status" value="1"/>
</dbReference>
<evidence type="ECO:0000313" key="3">
    <source>
        <dbReference type="Proteomes" id="UP000184462"/>
    </source>
</evidence>
<dbReference type="InterPro" id="IPR036249">
    <property type="entry name" value="Thioredoxin-like_sf"/>
</dbReference>